<feature type="chain" id="PRO_5013009034" description="DUF5666 domain-containing protein" evidence="1">
    <location>
        <begin position="24"/>
        <end position="93"/>
    </location>
</feature>
<sequence>MKKTLSISLAILAFAGVVSSVQAAEEEFYGVIESRSDTNIGTWVVSGRQLDVTKNTELEEKHGPLVVGACVEVEIENGLVEEIETKKKEKCAQ</sequence>
<keyword evidence="4" id="KW-1185">Reference proteome</keyword>
<feature type="domain" description="DUF5666" evidence="2">
    <location>
        <begin position="29"/>
        <end position="75"/>
    </location>
</feature>
<evidence type="ECO:0000259" key="2">
    <source>
        <dbReference type="Pfam" id="PF18914"/>
    </source>
</evidence>
<accession>A0A238ZDU0</accession>
<reference evidence="4" key="1">
    <citation type="submission" date="2017-06" db="EMBL/GenBank/DDBJ databases">
        <authorList>
            <person name="Varghese N."/>
            <person name="Submissions S."/>
        </authorList>
    </citation>
    <scope>NUCLEOTIDE SEQUENCE [LARGE SCALE GENOMIC DNA]</scope>
    <source>
        <strain evidence="4">Ca-68</strain>
    </source>
</reference>
<organism evidence="3 4">
    <name type="scientific">Methylobacillus rhizosphaerae</name>
    <dbReference type="NCBI Taxonomy" id="551994"/>
    <lineage>
        <taxon>Bacteria</taxon>
        <taxon>Pseudomonadati</taxon>
        <taxon>Pseudomonadota</taxon>
        <taxon>Betaproteobacteria</taxon>
        <taxon>Nitrosomonadales</taxon>
        <taxon>Methylophilaceae</taxon>
        <taxon>Methylobacillus</taxon>
    </lineage>
</organism>
<dbReference type="RefSeq" id="WP_089375315.1">
    <property type="nucleotide sequence ID" value="NZ_FZOA01000004.1"/>
</dbReference>
<dbReference type="AlphaFoldDB" id="A0A238ZDU0"/>
<evidence type="ECO:0000256" key="1">
    <source>
        <dbReference type="SAM" id="SignalP"/>
    </source>
</evidence>
<protein>
    <recommendedName>
        <fullName evidence="2">DUF5666 domain-containing protein</fullName>
    </recommendedName>
</protein>
<dbReference type="Proteomes" id="UP000198305">
    <property type="component" value="Unassembled WGS sequence"/>
</dbReference>
<dbReference type="Pfam" id="PF18914">
    <property type="entry name" value="DUF5666"/>
    <property type="match status" value="1"/>
</dbReference>
<dbReference type="OrthoDB" id="8537662at2"/>
<keyword evidence="1" id="KW-0732">Signal</keyword>
<evidence type="ECO:0000313" key="3">
    <source>
        <dbReference type="EMBL" id="SNR80854.1"/>
    </source>
</evidence>
<feature type="signal peptide" evidence="1">
    <location>
        <begin position="1"/>
        <end position="23"/>
    </location>
</feature>
<dbReference type="InterPro" id="IPR043724">
    <property type="entry name" value="DUF5666"/>
</dbReference>
<evidence type="ECO:0000313" key="4">
    <source>
        <dbReference type="Proteomes" id="UP000198305"/>
    </source>
</evidence>
<dbReference type="EMBL" id="FZOA01000004">
    <property type="protein sequence ID" value="SNR80854.1"/>
    <property type="molecule type" value="Genomic_DNA"/>
</dbReference>
<proteinExistence type="predicted"/>
<gene>
    <name evidence="3" type="ORF">SAMN05192560_1204</name>
</gene>
<name>A0A238ZDU0_9PROT</name>